<dbReference type="Gene3D" id="3.40.50.150">
    <property type="entry name" value="Vaccinia Virus protein VP39"/>
    <property type="match status" value="1"/>
</dbReference>
<dbReference type="Pfam" id="PF13649">
    <property type="entry name" value="Methyltransf_25"/>
    <property type="match status" value="1"/>
</dbReference>
<proteinExistence type="predicted"/>
<dbReference type="Proteomes" id="UP000199494">
    <property type="component" value="Unassembled WGS sequence"/>
</dbReference>
<dbReference type="SUPFAM" id="SSF53335">
    <property type="entry name" value="S-adenosyl-L-methionine-dependent methyltransferases"/>
    <property type="match status" value="1"/>
</dbReference>
<keyword evidence="2" id="KW-1185">Reference proteome</keyword>
<reference evidence="1 2" key="1">
    <citation type="submission" date="2016-10" db="EMBL/GenBank/DDBJ databases">
        <authorList>
            <person name="de Groot N.N."/>
        </authorList>
    </citation>
    <scope>NUCLEOTIDE SEQUENCE [LARGE SCALE GENOMIC DNA]</scope>
    <source>
        <strain evidence="1 2">CGMCC 4.5506</strain>
    </source>
</reference>
<dbReference type="InterPro" id="IPR029063">
    <property type="entry name" value="SAM-dependent_MTases_sf"/>
</dbReference>
<name>A0A1G6ISB4_9PSEU</name>
<keyword evidence="1" id="KW-0489">Methyltransferase</keyword>
<evidence type="ECO:0000313" key="1">
    <source>
        <dbReference type="EMBL" id="SDC09397.1"/>
    </source>
</evidence>
<evidence type="ECO:0000313" key="2">
    <source>
        <dbReference type="Proteomes" id="UP000199494"/>
    </source>
</evidence>
<gene>
    <name evidence="1" type="ORF">SAMN05421630_101397</name>
</gene>
<organism evidence="1 2">
    <name type="scientific">Prauserella marina</name>
    <dbReference type="NCBI Taxonomy" id="530584"/>
    <lineage>
        <taxon>Bacteria</taxon>
        <taxon>Bacillati</taxon>
        <taxon>Actinomycetota</taxon>
        <taxon>Actinomycetes</taxon>
        <taxon>Pseudonocardiales</taxon>
        <taxon>Pseudonocardiaceae</taxon>
        <taxon>Prauserella</taxon>
    </lineage>
</organism>
<protein>
    <submittedName>
        <fullName evidence="1">Methyltransferase domain-containing protein</fullName>
    </submittedName>
</protein>
<keyword evidence="1" id="KW-0808">Transferase</keyword>
<dbReference type="InterPro" id="IPR041698">
    <property type="entry name" value="Methyltransf_25"/>
</dbReference>
<dbReference type="GO" id="GO:0032259">
    <property type="term" value="P:methylation"/>
    <property type="evidence" value="ECO:0007669"/>
    <property type="project" value="UniProtKB-KW"/>
</dbReference>
<dbReference type="GO" id="GO:0008168">
    <property type="term" value="F:methyltransferase activity"/>
    <property type="evidence" value="ECO:0007669"/>
    <property type="project" value="UniProtKB-KW"/>
</dbReference>
<accession>A0A1G6ISB4</accession>
<sequence length="196" mass="21020">MTGVPEPPENHPDRLRWNERYRAHDGGFEPHPLSSAAAVEGLPEGPVLELACGRSGSALALAAKGRMVVAVDVSDVAMADLRKRAQDKGVAELVHCVLADASEYRPADDFALVLATRYWDPSAFTIAVGAVKPGGLLGWEALAVPGEHEGALPPWHIRHGDLAALVPEGWTVLAEELIRQGHRRFSRVLARKAGPP</sequence>
<dbReference type="STRING" id="530584.SAMN05421630_101397"/>
<dbReference type="EMBL" id="FMZE01000001">
    <property type="protein sequence ID" value="SDC09397.1"/>
    <property type="molecule type" value="Genomic_DNA"/>
</dbReference>
<dbReference type="AlphaFoldDB" id="A0A1G6ISB4"/>